<dbReference type="GO" id="GO:0070069">
    <property type="term" value="C:cytochrome complex"/>
    <property type="evidence" value="ECO:0007669"/>
    <property type="project" value="TreeGrafter"/>
</dbReference>
<feature type="transmembrane region" description="Helical" evidence="12">
    <location>
        <begin position="81"/>
        <end position="100"/>
    </location>
</feature>
<evidence type="ECO:0000256" key="1">
    <source>
        <dbReference type="ARBA" id="ARBA00004651"/>
    </source>
</evidence>
<evidence type="ECO:0000313" key="13">
    <source>
        <dbReference type="EMBL" id="TGD71128.1"/>
    </source>
</evidence>
<proteinExistence type="inferred from homology"/>
<evidence type="ECO:0000256" key="3">
    <source>
        <dbReference type="ARBA" id="ARBA00022448"/>
    </source>
</evidence>
<keyword evidence="4" id="KW-1003">Cell membrane</keyword>
<evidence type="ECO:0000256" key="5">
    <source>
        <dbReference type="ARBA" id="ARBA00022617"/>
    </source>
</evidence>
<dbReference type="GO" id="GO:0005886">
    <property type="term" value="C:plasma membrane"/>
    <property type="evidence" value="ECO:0007669"/>
    <property type="project" value="UniProtKB-SubCell"/>
</dbReference>
<dbReference type="OrthoDB" id="9776710at2"/>
<feature type="transmembrane region" description="Helical" evidence="12">
    <location>
        <begin position="121"/>
        <end position="141"/>
    </location>
</feature>
<comment type="similarity">
    <text evidence="2">Belongs to the cytochrome ubiquinol oxidase subunit 2 family.</text>
</comment>
<evidence type="ECO:0000256" key="10">
    <source>
        <dbReference type="ARBA" id="ARBA00023004"/>
    </source>
</evidence>
<evidence type="ECO:0000256" key="9">
    <source>
        <dbReference type="ARBA" id="ARBA00022989"/>
    </source>
</evidence>
<dbReference type="NCBIfam" id="TIGR00203">
    <property type="entry name" value="cydB"/>
    <property type="match status" value="1"/>
</dbReference>
<keyword evidence="3" id="KW-0813">Transport</keyword>
<feature type="transmembrane region" description="Helical" evidence="12">
    <location>
        <begin position="291"/>
        <end position="315"/>
    </location>
</feature>
<protein>
    <submittedName>
        <fullName evidence="13">Cytochrome d ubiquinol oxidase subunit II</fullName>
    </submittedName>
</protein>
<evidence type="ECO:0000256" key="2">
    <source>
        <dbReference type="ARBA" id="ARBA00007543"/>
    </source>
</evidence>
<name>A0A4Z0LVH6_9GAMM</name>
<feature type="transmembrane region" description="Helical" evidence="12">
    <location>
        <begin position="12"/>
        <end position="36"/>
    </location>
</feature>
<evidence type="ECO:0000256" key="11">
    <source>
        <dbReference type="ARBA" id="ARBA00023136"/>
    </source>
</evidence>
<evidence type="ECO:0000256" key="12">
    <source>
        <dbReference type="SAM" id="Phobius"/>
    </source>
</evidence>
<keyword evidence="6 12" id="KW-0812">Transmembrane</keyword>
<dbReference type="RefSeq" id="WP_135446451.1">
    <property type="nucleotide sequence ID" value="NZ_SRLE01000016.1"/>
</dbReference>
<dbReference type="GO" id="GO:0046872">
    <property type="term" value="F:metal ion binding"/>
    <property type="evidence" value="ECO:0007669"/>
    <property type="project" value="UniProtKB-KW"/>
</dbReference>
<dbReference type="PANTHER" id="PTHR43141:SF5">
    <property type="entry name" value="CYTOCHROME BD-I UBIQUINOL OXIDASE SUBUNIT 2"/>
    <property type="match status" value="1"/>
</dbReference>
<feature type="transmembrane region" description="Helical" evidence="12">
    <location>
        <begin position="335"/>
        <end position="357"/>
    </location>
</feature>
<dbReference type="InterPro" id="IPR003317">
    <property type="entry name" value="Cyt-d_oxidase_su2"/>
</dbReference>
<evidence type="ECO:0000313" key="14">
    <source>
        <dbReference type="Proteomes" id="UP000298050"/>
    </source>
</evidence>
<evidence type="ECO:0000256" key="8">
    <source>
        <dbReference type="ARBA" id="ARBA00022982"/>
    </source>
</evidence>
<keyword evidence="8" id="KW-0249">Electron transport</keyword>
<feature type="transmembrane region" description="Helical" evidence="12">
    <location>
        <begin position="203"/>
        <end position="222"/>
    </location>
</feature>
<comment type="subcellular location">
    <subcellularLocation>
        <location evidence="1">Cell membrane</location>
        <topology evidence="1">Multi-pass membrane protein</topology>
    </subcellularLocation>
</comment>
<dbReference type="GO" id="GO:0019646">
    <property type="term" value="P:aerobic electron transport chain"/>
    <property type="evidence" value="ECO:0007669"/>
    <property type="project" value="TreeGrafter"/>
</dbReference>
<organism evidence="13 14">
    <name type="scientific">Mangrovimicrobium sediminis</name>
    <dbReference type="NCBI Taxonomy" id="2562682"/>
    <lineage>
        <taxon>Bacteria</taxon>
        <taxon>Pseudomonadati</taxon>
        <taxon>Pseudomonadota</taxon>
        <taxon>Gammaproteobacteria</taxon>
        <taxon>Cellvibrionales</taxon>
        <taxon>Halieaceae</taxon>
        <taxon>Mangrovimicrobium</taxon>
    </lineage>
</organism>
<dbReference type="Pfam" id="PF02322">
    <property type="entry name" value="Cyt_bd_oxida_II"/>
    <property type="match status" value="1"/>
</dbReference>
<dbReference type="PANTHER" id="PTHR43141">
    <property type="entry name" value="CYTOCHROME BD2 SUBUNIT II"/>
    <property type="match status" value="1"/>
</dbReference>
<keyword evidence="5" id="KW-0349">Heme</keyword>
<keyword evidence="10" id="KW-0408">Iron</keyword>
<dbReference type="Proteomes" id="UP000298050">
    <property type="component" value="Unassembled WGS sequence"/>
</dbReference>
<keyword evidence="14" id="KW-1185">Reference proteome</keyword>
<dbReference type="GO" id="GO:0016682">
    <property type="term" value="F:oxidoreductase activity, acting on diphenols and related substances as donors, oxygen as acceptor"/>
    <property type="evidence" value="ECO:0007669"/>
    <property type="project" value="TreeGrafter"/>
</dbReference>
<evidence type="ECO:0000256" key="7">
    <source>
        <dbReference type="ARBA" id="ARBA00022723"/>
    </source>
</evidence>
<keyword evidence="11 12" id="KW-0472">Membrane</keyword>
<keyword evidence="9 12" id="KW-1133">Transmembrane helix</keyword>
<feature type="transmembrane region" description="Helical" evidence="12">
    <location>
        <begin position="161"/>
        <end position="182"/>
    </location>
</feature>
<comment type="caution">
    <text evidence="13">The sequence shown here is derived from an EMBL/GenBank/DDBJ whole genome shotgun (WGS) entry which is preliminary data.</text>
</comment>
<sequence length="379" mass="41194">MLDYETLKLVWWLLVGVLLIGFAITDGFDMGVGMLLKVVGRNDIERRVLINTIAPHWDGNQVWFITAGGAIFAAWPLVYASAFSGLYAALVLTLLAMFLRPVGFDYRSKLDSPAWRSRWDWALTVGSGVPALIFGVAFGNLLQGLPFSFDEVMRPLYHGSFWQLLNPFALVCGLLSVCLFLTQGASWLMLKTRGELLSRSSRATLAGALGVLALFVIAGIALNTGMQGFRVASMPAGGSVMTPMMKSVVRDNLAWRDNFSALPLLWAVPAAGAGCAALAALAAWRRWGGLAFLASSLMQAAVIGTAGVAMFPFVMPSSYAPDHSLTVFDATSSELTLTIMFWVAMIFVPLVLGYTLWSYLKMFGRLDEDSIHANPHGLY</sequence>
<dbReference type="EMBL" id="SRLE01000016">
    <property type="protein sequence ID" value="TGD71128.1"/>
    <property type="molecule type" value="Genomic_DNA"/>
</dbReference>
<feature type="transmembrane region" description="Helical" evidence="12">
    <location>
        <begin position="264"/>
        <end position="284"/>
    </location>
</feature>
<dbReference type="PIRSF" id="PIRSF000267">
    <property type="entry name" value="Cyt_oxidse_sub2"/>
    <property type="match status" value="1"/>
</dbReference>
<accession>A0A4Z0LVH6</accession>
<evidence type="ECO:0000256" key="6">
    <source>
        <dbReference type="ARBA" id="ARBA00022692"/>
    </source>
</evidence>
<reference evidence="13 14" key="1">
    <citation type="submission" date="2019-04" db="EMBL/GenBank/DDBJ databases">
        <title>Taxonomy of novel Haliea sp. from mangrove soil of West Coast of India.</title>
        <authorList>
            <person name="Verma A."/>
            <person name="Kumar P."/>
            <person name="Krishnamurthi S."/>
        </authorList>
    </citation>
    <scope>NUCLEOTIDE SEQUENCE [LARGE SCALE GENOMIC DNA]</scope>
    <source>
        <strain evidence="13 14">SAOS-164</strain>
    </source>
</reference>
<gene>
    <name evidence="13" type="primary">cydB</name>
    <name evidence="13" type="ORF">E4634_20015</name>
</gene>
<evidence type="ECO:0000256" key="4">
    <source>
        <dbReference type="ARBA" id="ARBA00022475"/>
    </source>
</evidence>
<keyword evidence="7" id="KW-0479">Metal-binding</keyword>
<dbReference type="AlphaFoldDB" id="A0A4Z0LVH6"/>
<dbReference type="GO" id="GO:0009055">
    <property type="term" value="F:electron transfer activity"/>
    <property type="evidence" value="ECO:0007669"/>
    <property type="project" value="TreeGrafter"/>
</dbReference>